<accession>A0ABD0VJ01</accession>
<evidence type="ECO:0008006" key="6">
    <source>
        <dbReference type="Google" id="ProtNLM"/>
    </source>
</evidence>
<evidence type="ECO:0000256" key="1">
    <source>
        <dbReference type="ARBA" id="ARBA00006524"/>
    </source>
</evidence>
<evidence type="ECO:0000313" key="4">
    <source>
        <dbReference type="EMBL" id="KAL0925024.1"/>
    </source>
</evidence>
<feature type="region of interest" description="Disordered" evidence="3">
    <location>
        <begin position="1"/>
        <end position="20"/>
    </location>
</feature>
<proteinExistence type="inferred from homology"/>
<evidence type="ECO:0000256" key="3">
    <source>
        <dbReference type="SAM" id="MobiDB-lite"/>
    </source>
</evidence>
<keyword evidence="5" id="KW-1185">Reference proteome</keyword>
<comment type="caution">
    <text evidence="4">The sequence shown here is derived from an EMBL/GenBank/DDBJ whole genome shotgun (WGS) entry which is preliminary data.</text>
</comment>
<dbReference type="PANTHER" id="PTHR21250">
    <property type="entry name" value="PRE-RRNA-PROCESSING PROTEIN TSR2 HOMOLOG"/>
    <property type="match status" value="1"/>
</dbReference>
<dbReference type="InterPro" id="IPR019398">
    <property type="entry name" value="Pre-rRNA_process_TSR2"/>
</dbReference>
<keyword evidence="2" id="KW-0698">rRNA processing</keyword>
<sequence>MSIESTMDTSNGIPKTNENPSQILSREAVPFLEEGIFLVLSRWTALQMAVESEWGGRESRRKSEELASAILSWFTQSKEPLYIDDLENLLDENMEHSFNTEIDDGSVEEVAEQLMVIHEELLQGNFESIEKLRKAAPGTVAVSQSRQAMDDNVDESLDDEESDMMVDDDSPLTEIVADKTEQIQVADEEGWCVVPSRRHRGKRSG</sequence>
<dbReference type="Pfam" id="PF10273">
    <property type="entry name" value="WGG"/>
    <property type="match status" value="1"/>
</dbReference>
<name>A0ABD0VJ01_DENTH</name>
<dbReference type="AlphaFoldDB" id="A0ABD0VJ01"/>
<protein>
    <recommendedName>
        <fullName evidence="6">Pre-rRNA-processing protein TSR2</fullName>
    </recommendedName>
</protein>
<evidence type="ECO:0000313" key="5">
    <source>
        <dbReference type="Proteomes" id="UP001552299"/>
    </source>
</evidence>
<organism evidence="4 5">
    <name type="scientific">Dendrobium thyrsiflorum</name>
    <name type="common">Pinecone-like raceme dendrobium</name>
    <name type="synonym">Orchid</name>
    <dbReference type="NCBI Taxonomy" id="117978"/>
    <lineage>
        <taxon>Eukaryota</taxon>
        <taxon>Viridiplantae</taxon>
        <taxon>Streptophyta</taxon>
        <taxon>Embryophyta</taxon>
        <taxon>Tracheophyta</taxon>
        <taxon>Spermatophyta</taxon>
        <taxon>Magnoliopsida</taxon>
        <taxon>Liliopsida</taxon>
        <taxon>Asparagales</taxon>
        <taxon>Orchidaceae</taxon>
        <taxon>Epidendroideae</taxon>
        <taxon>Malaxideae</taxon>
        <taxon>Dendrobiinae</taxon>
        <taxon>Dendrobium</taxon>
    </lineage>
</organism>
<dbReference type="EMBL" id="JANQDX010000004">
    <property type="protein sequence ID" value="KAL0925024.1"/>
    <property type="molecule type" value="Genomic_DNA"/>
</dbReference>
<gene>
    <name evidence="4" type="ORF">M5K25_003330</name>
</gene>
<reference evidence="4 5" key="1">
    <citation type="journal article" date="2024" name="Plant Biotechnol. J.">
        <title>Dendrobium thyrsiflorum genome and its molecular insights into genes involved in important horticultural traits.</title>
        <authorList>
            <person name="Chen B."/>
            <person name="Wang J.Y."/>
            <person name="Zheng P.J."/>
            <person name="Li K.L."/>
            <person name="Liang Y.M."/>
            <person name="Chen X.F."/>
            <person name="Zhang C."/>
            <person name="Zhao X."/>
            <person name="He X."/>
            <person name="Zhang G.Q."/>
            <person name="Liu Z.J."/>
            <person name="Xu Q."/>
        </authorList>
    </citation>
    <scope>NUCLEOTIDE SEQUENCE [LARGE SCALE GENOMIC DNA]</scope>
    <source>
        <strain evidence="4">GZMU011</strain>
    </source>
</reference>
<evidence type="ECO:0000256" key="2">
    <source>
        <dbReference type="ARBA" id="ARBA00022552"/>
    </source>
</evidence>
<dbReference type="Proteomes" id="UP001552299">
    <property type="component" value="Unassembled WGS sequence"/>
</dbReference>
<dbReference type="GO" id="GO:0006364">
    <property type="term" value="P:rRNA processing"/>
    <property type="evidence" value="ECO:0007669"/>
    <property type="project" value="UniProtKB-KW"/>
</dbReference>
<comment type="similarity">
    <text evidence="1">Belongs to the TSR2 family.</text>
</comment>